<reference evidence="1 2" key="1">
    <citation type="journal article" date="2013" name="Proc. Natl. Acad. Sci. U.S.A.">
        <title>The king cobra genome reveals dynamic gene evolution and adaptation in the snake venom system.</title>
        <authorList>
            <person name="Vonk F.J."/>
            <person name="Casewell N.R."/>
            <person name="Henkel C.V."/>
            <person name="Heimberg A.M."/>
            <person name="Jansen H.J."/>
            <person name="McCleary R.J."/>
            <person name="Kerkkamp H.M."/>
            <person name="Vos R.A."/>
            <person name="Guerreiro I."/>
            <person name="Calvete J.J."/>
            <person name="Wuster W."/>
            <person name="Woods A.E."/>
            <person name="Logan J.M."/>
            <person name="Harrison R.A."/>
            <person name="Castoe T.A."/>
            <person name="de Koning A.P."/>
            <person name="Pollock D.D."/>
            <person name="Yandell M."/>
            <person name="Calderon D."/>
            <person name="Renjifo C."/>
            <person name="Currier R.B."/>
            <person name="Salgado D."/>
            <person name="Pla D."/>
            <person name="Sanz L."/>
            <person name="Hyder A.S."/>
            <person name="Ribeiro J.M."/>
            <person name="Arntzen J.W."/>
            <person name="van den Thillart G.E."/>
            <person name="Boetzer M."/>
            <person name="Pirovano W."/>
            <person name="Dirks R.P."/>
            <person name="Spaink H.P."/>
            <person name="Duboule D."/>
            <person name="McGlinn E."/>
            <person name="Kini R.M."/>
            <person name="Richardson M.K."/>
        </authorList>
    </citation>
    <scope>NUCLEOTIDE SEQUENCE</scope>
    <source>
        <tissue evidence="1">Blood</tissue>
    </source>
</reference>
<protein>
    <submittedName>
        <fullName evidence="1">RNA-directed DNA polymerase from mobile element jockey</fullName>
    </submittedName>
</protein>
<keyword evidence="1" id="KW-0695">RNA-directed DNA polymerase</keyword>
<dbReference type="PANTHER" id="PTHR36688:SF1">
    <property type="entry name" value="ENDONUCLEASE_EXONUCLEASE_PHOSPHATASE DOMAIN-CONTAINING PROTEIN"/>
    <property type="match status" value="1"/>
</dbReference>
<dbReference type="InterPro" id="IPR052560">
    <property type="entry name" value="RdDP_mobile_element"/>
</dbReference>
<organism evidence="1 2">
    <name type="scientific">Ophiophagus hannah</name>
    <name type="common">King cobra</name>
    <name type="synonym">Naja hannah</name>
    <dbReference type="NCBI Taxonomy" id="8665"/>
    <lineage>
        <taxon>Eukaryota</taxon>
        <taxon>Metazoa</taxon>
        <taxon>Chordata</taxon>
        <taxon>Craniata</taxon>
        <taxon>Vertebrata</taxon>
        <taxon>Euteleostomi</taxon>
        <taxon>Lepidosauria</taxon>
        <taxon>Squamata</taxon>
        <taxon>Bifurcata</taxon>
        <taxon>Unidentata</taxon>
        <taxon>Episquamata</taxon>
        <taxon>Toxicofera</taxon>
        <taxon>Serpentes</taxon>
        <taxon>Colubroidea</taxon>
        <taxon>Elapidae</taxon>
        <taxon>Elapinae</taxon>
        <taxon>Ophiophagus</taxon>
    </lineage>
</organism>
<proteinExistence type="predicted"/>
<feature type="non-terminal residue" evidence="1">
    <location>
        <position position="102"/>
    </location>
</feature>
<dbReference type="OrthoDB" id="409048at2759"/>
<comment type="caution">
    <text evidence="1">The sequence shown here is derived from an EMBL/GenBank/DDBJ whole genome shotgun (WGS) entry which is preliminary data.</text>
</comment>
<evidence type="ECO:0000313" key="2">
    <source>
        <dbReference type="Proteomes" id="UP000018936"/>
    </source>
</evidence>
<dbReference type="PANTHER" id="PTHR36688">
    <property type="entry name" value="ENDO/EXONUCLEASE/PHOSPHATASE DOMAIN-CONTAINING PROTEIN"/>
    <property type="match status" value="1"/>
</dbReference>
<keyword evidence="2" id="KW-1185">Reference proteome</keyword>
<evidence type="ECO:0000313" key="1">
    <source>
        <dbReference type="EMBL" id="ETE57555.1"/>
    </source>
</evidence>
<name>V8N627_OPHHA</name>
<keyword evidence="1" id="KW-0548">Nucleotidyltransferase</keyword>
<sequence length="102" mass="12369">MAIAVQIKDFEEVEYILTKNLRSLSKYEKWRLCPSPPKIAPSRIKHYCHLKYLGITLDQFLTFGKHFKVIRQKLKTRNNLIRKTVGTNWKHKQKHCIWWHNH</sequence>
<accession>V8N627</accession>
<dbReference type="Proteomes" id="UP000018936">
    <property type="component" value="Unassembled WGS sequence"/>
</dbReference>
<keyword evidence="1" id="KW-0808">Transferase</keyword>
<dbReference type="EMBL" id="AZIM01008195">
    <property type="protein sequence ID" value="ETE57555.1"/>
    <property type="molecule type" value="Genomic_DNA"/>
</dbReference>
<dbReference type="AlphaFoldDB" id="V8N627"/>
<dbReference type="GO" id="GO:0003964">
    <property type="term" value="F:RNA-directed DNA polymerase activity"/>
    <property type="evidence" value="ECO:0007669"/>
    <property type="project" value="UniProtKB-KW"/>
</dbReference>
<gene>
    <name evidence="1" type="primary">pol</name>
    <name evidence="1" type="ORF">L345_16729</name>
</gene>